<dbReference type="InterPro" id="IPR003607">
    <property type="entry name" value="HD/PDEase_dom"/>
</dbReference>
<dbReference type="RefSeq" id="WP_162665931.1">
    <property type="nucleotide sequence ID" value="NZ_LR593886.1"/>
</dbReference>
<keyword evidence="4" id="KW-1185">Reference proteome</keyword>
<dbReference type="Pfam" id="PF01966">
    <property type="entry name" value="HD"/>
    <property type="match status" value="1"/>
</dbReference>
<organism evidence="3 4">
    <name type="scientific">Gemmata massiliana</name>
    <dbReference type="NCBI Taxonomy" id="1210884"/>
    <lineage>
        <taxon>Bacteria</taxon>
        <taxon>Pseudomonadati</taxon>
        <taxon>Planctomycetota</taxon>
        <taxon>Planctomycetia</taxon>
        <taxon>Gemmatales</taxon>
        <taxon>Gemmataceae</taxon>
        <taxon>Gemmata</taxon>
    </lineage>
</organism>
<keyword evidence="1" id="KW-0547">Nucleotide-binding</keyword>
<proteinExistence type="predicted"/>
<dbReference type="PANTHER" id="PTHR47545:SF1">
    <property type="entry name" value="MULTIFUNCTIONAL CCA PROTEIN"/>
    <property type="match status" value="1"/>
</dbReference>
<protein>
    <recommendedName>
        <fullName evidence="2">HD domain-containing protein</fullName>
    </recommendedName>
</protein>
<accession>A0A6P2CUS0</accession>
<name>A0A6P2CUS0_9BACT</name>
<dbReference type="NCBIfam" id="TIGR00277">
    <property type="entry name" value="HDIG"/>
    <property type="match status" value="1"/>
</dbReference>
<dbReference type="KEGG" id="gms:SOIL9_68620"/>
<evidence type="ECO:0000313" key="4">
    <source>
        <dbReference type="Proteomes" id="UP000464178"/>
    </source>
</evidence>
<dbReference type="GO" id="GO:0016787">
    <property type="term" value="F:hydrolase activity"/>
    <property type="evidence" value="ECO:0007669"/>
    <property type="project" value="UniProtKB-KW"/>
</dbReference>
<dbReference type="Gene3D" id="3.40.50.300">
    <property type="entry name" value="P-loop containing nucleotide triphosphate hydrolases"/>
    <property type="match status" value="1"/>
</dbReference>
<sequence length="383" mass="43204">MAEVWQIPGCPEPPDWTVDVAALRELYPWLEPLGECPQDPIFHAEGDVLTHLGMVLTELAALPAFRALPEQDRHIVFAATLLHDISKPECTRIEEDGRVRSPGHAVKGVYKARRILTDDEAFAPHGTPFEIREQILALVRWHGLPANYLDKPDPQRAVILTSLTTRMDLLTILAEADHRGRIVNKPDDTMTRIELFRDFCEECESWSGPRAFANNASRVHYFRTPSEHPTLHLFDDSKCEVTVLSGLPGSGKDTWVSECAGGREVISLDDIRRELDVEPGDNQSAVVAAAYDRAKALLRRGESFVWNATNVSRILRGKVIDLSAAYKARIRVVYLEPPIPLIRSRNTGRTKRVPERVWERLFDKLDVPTLAECHEVEYLVGTK</sequence>
<feature type="domain" description="HD" evidence="2">
    <location>
        <begin position="64"/>
        <end position="158"/>
    </location>
</feature>
<dbReference type="SUPFAM" id="SSF52540">
    <property type="entry name" value="P-loop containing nucleoside triphosphate hydrolases"/>
    <property type="match status" value="1"/>
</dbReference>
<evidence type="ECO:0000259" key="2">
    <source>
        <dbReference type="Pfam" id="PF01966"/>
    </source>
</evidence>
<dbReference type="InterPro" id="IPR006675">
    <property type="entry name" value="HDIG_dom"/>
</dbReference>
<evidence type="ECO:0000256" key="1">
    <source>
        <dbReference type="ARBA" id="ARBA00022741"/>
    </source>
</evidence>
<evidence type="ECO:0000313" key="3">
    <source>
        <dbReference type="EMBL" id="VTR90852.1"/>
    </source>
</evidence>
<dbReference type="Pfam" id="PF13671">
    <property type="entry name" value="AAA_33"/>
    <property type="match status" value="1"/>
</dbReference>
<dbReference type="PANTHER" id="PTHR47545">
    <property type="entry name" value="MULTIFUNCTIONAL CCA PROTEIN"/>
    <property type="match status" value="1"/>
</dbReference>
<dbReference type="GO" id="GO:0000166">
    <property type="term" value="F:nucleotide binding"/>
    <property type="evidence" value="ECO:0007669"/>
    <property type="project" value="UniProtKB-KW"/>
</dbReference>
<dbReference type="SUPFAM" id="SSF109604">
    <property type="entry name" value="HD-domain/PDEase-like"/>
    <property type="match status" value="1"/>
</dbReference>
<reference evidence="3 4" key="1">
    <citation type="submission" date="2019-05" db="EMBL/GenBank/DDBJ databases">
        <authorList>
            <consortium name="Science for Life Laboratories"/>
        </authorList>
    </citation>
    <scope>NUCLEOTIDE SEQUENCE [LARGE SCALE GENOMIC DNA]</scope>
    <source>
        <strain evidence="3">Soil9</strain>
    </source>
</reference>
<dbReference type="Gene3D" id="1.10.3090.10">
    <property type="entry name" value="cca-adding enzyme, domain 2"/>
    <property type="match status" value="1"/>
</dbReference>
<dbReference type="AlphaFoldDB" id="A0A6P2CUS0"/>
<dbReference type="InterPro" id="IPR050124">
    <property type="entry name" value="tRNA_CCA-adding_enzyme"/>
</dbReference>
<dbReference type="CDD" id="cd00077">
    <property type="entry name" value="HDc"/>
    <property type="match status" value="1"/>
</dbReference>
<dbReference type="Proteomes" id="UP000464178">
    <property type="component" value="Chromosome"/>
</dbReference>
<gene>
    <name evidence="3" type="ORF">SOIL9_68620</name>
</gene>
<dbReference type="EMBL" id="LR593886">
    <property type="protein sequence ID" value="VTR90852.1"/>
    <property type="molecule type" value="Genomic_DNA"/>
</dbReference>
<keyword evidence="3" id="KW-0378">Hydrolase</keyword>
<dbReference type="InterPro" id="IPR006674">
    <property type="entry name" value="HD_domain"/>
</dbReference>
<dbReference type="InterPro" id="IPR027417">
    <property type="entry name" value="P-loop_NTPase"/>
</dbReference>